<proteinExistence type="predicted"/>
<dbReference type="Gene3D" id="3.40.50.150">
    <property type="entry name" value="Vaccinia Virus protein VP39"/>
    <property type="match status" value="1"/>
</dbReference>
<dbReference type="OrthoDB" id="18878at2"/>
<feature type="region of interest" description="Disordered" evidence="1">
    <location>
        <begin position="315"/>
        <end position="344"/>
    </location>
</feature>
<dbReference type="PROSITE" id="PS00092">
    <property type="entry name" value="N6_MTASE"/>
    <property type="match status" value="1"/>
</dbReference>
<keyword evidence="3" id="KW-0489">Methyltransferase</keyword>
<feature type="region of interest" description="Disordered" evidence="1">
    <location>
        <begin position="162"/>
        <end position="251"/>
    </location>
</feature>
<feature type="compositionally biased region" description="Polar residues" evidence="1">
    <location>
        <begin position="164"/>
        <end position="198"/>
    </location>
</feature>
<dbReference type="GO" id="GO:0005524">
    <property type="term" value="F:ATP binding"/>
    <property type="evidence" value="ECO:0007669"/>
    <property type="project" value="InterPro"/>
</dbReference>
<gene>
    <name evidence="3" type="ORF">CVIC8964_1517</name>
</gene>
<feature type="compositionally biased region" description="Basic and acidic residues" evidence="1">
    <location>
        <begin position="534"/>
        <end position="544"/>
    </location>
</feature>
<dbReference type="Pfam" id="PF00271">
    <property type="entry name" value="Helicase_C"/>
    <property type="match status" value="1"/>
</dbReference>
<evidence type="ECO:0000256" key="1">
    <source>
        <dbReference type="SAM" id="MobiDB-lite"/>
    </source>
</evidence>
<evidence type="ECO:0000313" key="4">
    <source>
        <dbReference type="Proteomes" id="UP000194265"/>
    </source>
</evidence>
<dbReference type="InterPro" id="IPR027417">
    <property type="entry name" value="P-loop_NTPase"/>
</dbReference>
<dbReference type="SUPFAM" id="SSF52540">
    <property type="entry name" value="P-loop containing nucleoside triphosphate hydrolases"/>
    <property type="match status" value="2"/>
</dbReference>
<feature type="compositionally biased region" description="Polar residues" evidence="1">
    <location>
        <begin position="453"/>
        <end position="481"/>
    </location>
</feature>
<dbReference type="GO" id="GO:0003676">
    <property type="term" value="F:nucleic acid binding"/>
    <property type="evidence" value="ECO:0007669"/>
    <property type="project" value="InterPro"/>
</dbReference>
<feature type="compositionally biased region" description="Basic and acidic residues" evidence="1">
    <location>
        <begin position="425"/>
        <end position="451"/>
    </location>
</feature>
<organism evidence="3 4">
    <name type="scientific">Campylobacter vicugnae</name>
    <dbReference type="NCBI Taxonomy" id="1660076"/>
    <lineage>
        <taxon>Bacteria</taxon>
        <taxon>Pseudomonadati</taxon>
        <taxon>Campylobacterota</taxon>
        <taxon>Epsilonproteobacteria</taxon>
        <taxon>Campylobacterales</taxon>
        <taxon>Campylobacteraceae</taxon>
        <taxon>Campylobacter</taxon>
    </lineage>
</organism>
<feature type="compositionally biased region" description="Basic and acidic residues" evidence="1">
    <location>
        <begin position="210"/>
        <end position="228"/>
    </location>
</feature>
<dbReference type="PRINTS" id="PR00507">
    <property type="entry name" value="N12N6MTFRASE"/>
</dbReference>
<dbReference type="Proteomes" id="UP000194265">
    <property type="component" value="Chromosome"/>
</dbReference>
<dbReference type="EMBL" id="CP018791">
    <property type="protein sequence ID" value="ARR02896.1"/>
    <property type="molecule type" value="Genomic_DNA"/>
</dbReference>
<evidence type="ECO:0000259" key="2">
    <source>
        <dbReference type="PROSITE" id="PS51192"/>
    </source>
</evidence>
<dbReference type="InterPro" id="IPR052933">
    <property type="entry name" value="DNA_Protect_Modify"/>
</dbReference>
<dbReference type="InterPro" id="IPR000330">
    <property type="entry name" value="SNF2_N"/>
</dbReference>
<feature type="region of interest" description="Disordered" evidence="1">
    <location>
        <begin position="405"/>
        <end position="557"/>
    </location>
</feature>
<dbReference type="Pfam" id="PF00176">
    <property type="entry name" value="SNF2-rel_dom"/>
    <property type="match status" value="1"/>
</dbReference>
<dbReference type="GO" id="GO:0008168">
    <property type="term" value="F:methyltransferase activity"/>
    <property type="evidence" value="ECO:0007669"/>
    <property type="project" value="UniProtKB-KW"/>
</dbReference>
<protein>
    <submittedName>
        <fullName evidence="3">SAM-dependent methyltransferase</fullName>
    </submittedName>
</protein>
<dbReference type="InterPro" id="IPR029063">
    <property type="entry name" value="SAM-dependent_MTases_sf"/>
</dbReference>
<feature type="compositionally biased region" description="Basic and acidic residues" evidence="1">
    <location>
        <begin position="333"/>
        <end position="344"/>
    </location>
</feature>
<dbReference type="SMART" id="SM00487">
    <property type="entry name" value="DEXDc"/>
    <property type="match status" value="1"/>
</dbReference>
<dbReference type="InterPro" id="IPR001650">
    <property type="entry name" value="Helicase_C-like"/>
</dbReference>
<dbReference type="SUPFAM" id="SSF53335">
    <property type="entry name" value="S-adenosyl-L-methionine-dependent methyltransferases"/>
    <property type="match status" value="1"/>
</dbReference>
<dbReference type="InterPro" id="IPR014001">
    <property type="entry name" value="Helicase_ATP-bd"/>
</dbReference>
<dbReference type="RefSeq" id="WP_086334061.1">
    <property type="nucleotide sequence ID" value="NZ_CP018791.1"/>
</dbReference>
<keyword evidence="3" id="KW-0808">Transferase</keyword>
<dbReference type="Gene3D" id="3.40.50.300">
    <property type="entry name" value="P-loop containing nucleotide triphosphate hydrolases"/>
    <property type="match status" value="2"/>
</dbReference>
<feature type="compositionally biased region" description="Basic and acidic residues" evidence="1">
    <location>
        <begin position="497"/>
        <end position="518"/>
    </location>
</feature>
<sequence length="2591" mass="295107">MIRELLRQEYVDFFKDEANEQTQDILNKLSLYWNQANKKSKYKIFLLLALERAIKDYPKKYGDVYAKYNDNLFETKDIIDYTFSDDNLRQVAFSISLKLHNTKSFFNQVRSEFNNLGVKNELIYHIRHDKESISQRDDRAVATNDAKSVSRLSSTILSRDIKPNDSSIYTQSQQNTSPNPTPNSQLGTADNAAKQTQGDIWRGVSSDFTRSARSDEYARQTSRDEESAKLSGQNANREHIQAGATATDNKRDDYTISQKRWGEVFDNAKRSPAKMEYNYADNATNGSRATTGIYGNVGISQILPRDGVGLEAVSNQGYGSHRRSDNSSADNAKLADSKQSQHDNDTIYQAITDPGIWNDKDAALGISSVQNDSVTREFAKHNTQNSQSISRVRDEISIFTQTTEREYTGESRENFSTNEPQNDIEPIRFSDIQRDRRTLDRRSRGDNRDIGVSKQTLFDTIYTTNATTMQGESRPSSGDSTSTKRDDELNSSVDIAKSGDKSRDDDGRASTIYEKRMDTISAEHSGIYGSRSGDSSDSKQRDDTELSTSSTYTHRGDLQGLHGQELWNHSAEFGDSIELSTRATGEDPNDGGKSDERAKRIYREQVVTEETYSKAVDEAIAKHISDKYLDIGSSAAISIDIKSIEIPSKKKERIQANLDALETYLSLRLAERDIRNIVEIDKFDNRNHIYANQSSLEKFAKYTGFGGLSSFFNEENTEYAQERERFEAIFANYKANIDSDYEINAIDNIKNTLILSSDNAYYTPLNVIDGINKIIDQLGFSNTDEKLEILEPSAGIGRFILNNNLNANFTAYELDDLTAGMLRYMTPNSNVINNDYLASSKEAKYDLVIGNPPYGSNNLTDNFVEQALRNVKDGGFVVFVTSNNFLDNCNRSTRIAISGDNEINYSTNATSGTFSGIGNLVGALRLPPDIFKDQGVSISTDIIIFQKTPIIEIDNYKENSNNNQWSKRSEILEDMHYTWLLNDDNREFTEELKKIYNIKEENGECSIYLSQIAPIERLNEYSRRDYRGKHKLMLALKEDINKKDSKLYYKLFGNSSLDNMWADTMMATNFFNSLHLMHSIDHSIIKSSQYFQNNPDNNLTNETYEISTRYGYEIKTKYTIKDNININDEIIKFAKRLPKDIFQYKKNINSNEVIKLSNLNYNKSKFISSLPIGSFVDINNNIYKITSKNSNNYSLDVQKIELNSKEITYAKSFIAYRDALLHKMELDGDISLNDNDPIIENALKQLKEKSFSFYTKANKIERQFKLFATDPMASTMLALEKLEISPDGSINRVKSKLLTQRIKPNHSSLNDSIFDKPSDGVLNSIAQYGYINVEYLADKCNLTIEETRNELNNSDSKLFFANPEYLNGNLKVDEYLFNSKYLSGNVVSKLDLSKELVFQYPYLNKNIDSLQEVQPKPLGLEDSISINLGTNFVPEYIYKKFIQETLNLGQDSDIKIKNHNKATGSSIGFGWNLISNDYRIRQVTSTINELKIIENMMNTKNTKVVKEGKIDVEATNTCKNLEYKFKDAWEKFLNKNPELRSEIYEKYTKLYMNYKEPHYDGSILNINSQVQLRPHQQNAVLRCLMEKNTFLNHQVGAGKTMTAIATAMEGKQLGTIKGKTLIAVKPETQTAWLAEIYKTYPSAKVLSSTLIDFDQKDPSNFLRTMADFDGDIVLVTHNQFAAISIPTEAKIEILQDKIIALTDIGNFIQQAKGKKRPPKSLVALQDKYNKEIIDIMKEQLNDKTLKTKLTIDKLGIGCVVFDEFQEAKNMATFTSLQVRGIKNSQGSRLGNALLEASYVFNKEDSDVKLIMLSGTPIANAPYELYNIMRIMTPKVLQESNIQSLDSFMQIYGNIEAGFELDPSGMGFIEVVRNKGYMNLIELGNMAKTVFDNVSNEDIAKMTKEKFVPDIDYIPVIVPPTQEQLKISEDISNALESKVIGSELLKQYTLGRKNSTDPRLINPNFPDEPVTKINAVVKNLVDIYNDTNDIKGTQLVFLDYGVPQTKSYNILNNATEKLSDSDIEEQTKILAKELGYVKQKLKVQKSEDAEINIIEAYYDEISDTYYKPFVNGISVEFSELNEATGISVAELSDGTTNQKMDLYADIYKKLVDHGIKPEEIAFIHDATTPSEKQKIFDNMNQGNIRILLGTYAKMGTGVNVQQKGVAMHEVTCPWRPSDIQQAEGRFIRTGNEFFEKDKKFKIKIYRYGTERTIDSLMWQANNVKAKTAREFTQGMNASSRTLTDAFSDLELSSDMMKAQATGNPFMITYALYKKYNKSVETFIDNYHTNLFRQKMQINDLESQLKLSNAIYDKFEKIDLSNISKSNIVVINTVDINNIKDYSFKGLSINLDDKKDPNYEERSRMIEELNRQAKNECQGKEIEILRYRDFSLTLIYENNAYIYNVKSEKFNTEFEQPYEFSKKLGEKSANALSFSQLRNSLNEFIANIEKNKEKWKINSIKTQVEIEALEKDGCEKILSKEDLEEIRTSFKDDFRYIEDTFKNFKSGNTALELLKEYKPKAYAPLAKLGENSIEMLGAGIKELYKQIENMHNGKLPTELTKSDALIDVDILTKQEVHNIKTVEQNTKFSSREL</sequence>
<dbReference type="InterPro" id="IPR002052">
    <property type="entry name" value="DNA_methylase_N6_adenine_CS"/>
</dbReference>
<feature type="domain" description="Helicase ATP-binding" evidence="2">
    <location>
        <begin position="1580"/>
        <end position="1834"/>
    </location>
</feature>
<dbReference type="PANTHER" id="PTHR41313">
    <property type="entry name" value="ADENINE-SPECIFIC METHYLTRANSFERASE"/>
    <property type="match status" value="1"/>
</dbReference>
<dbReference type="PANTHER" id="PTHR41313:SF1">
    <property type="entry name" value="DNA METHYLASE ADENINE-SPECIFIC DOMAIN-CONTAINING PROTEIN"/>
    <property type="match status" value="1"/>
</dbReference>
<dbReference type="STRING" id="1660074.CVIC8964_1517"/>
<name>A0A1X9T388_9BACT</name>
<accession>A0A1X9T388</accession>
<reference evidence="3 4" key="1">
    <citation type="journal article" date="2017" name="Genome Biol. Evol.">
        <title>Comparative Genomic Analysis Identifies a Campylobacter Clade Deficient in Selenium Metabolism.</title>
        <authorList>
            <person name="Miller W.G."/>
            <person name="Yee E."/>
            <person name="Lopes B.S."/>
            <person name="Chapman M.H."/>
            <person name="Huynh S."/>
            <person name="Bono J.L."/>
            <person name="Parker C.T."/>
            <person name="Strachan N.J.C."/>
            <person name="Forbes K.J."/>
        </authorList>
    </citation>
    <scope>NUCLEOTIDE SEQUENCE [LARGE SCALE GENOMIC DNA]</scope>
    <source>
        <strain evidence="3 4">RM8964</strain>
    </source>
</reference>
<dbReference type="GO" id="GO:0032259">
    <property type="term" value="P:methylation"/>
    <property type="evidence" value="ECO:0007669"/>
    <property type="project" value="UniProtKB-KW"/>
</dbReference>
<evidence type="ECO:0000313" key="3">
    <source>
        <dbReference type="EMBL" id="ARR02896.1"/>
    </source>
</evidence>
<dbReference type="PROSITE" id="PS51192">
    <property type="entry name" value="HELICASE_ATP_BIND_1"/>
    <property type="match status" value="1"/>
</dbReference>
<dbReference type="CDD" id="cd02440">
    <property type="entry name" value="AdoMet_MTases"/>
    <property type="match status" value="1"/>
</dbReference>